<protein>
    <submittedName>
        <fullName evidence="3">Uncharacterized protein</fullName>
    </submittedName>
</protein>
<evidence type="ECO:0000313" key="4">
    <source>
        <dbReference type="Proteomes" id="UP001443914"/>
    </source>
</evidence>
<evidence type="ECO:0000313" key="3">
    <source>
        <dbReference type="EMBL" id="KAK9740225.1"/>
    </source>
</evidence>
<sequence>MRSSSQPTPTSSDLFPSAAVLSSLHSCDSAFEEADLAMIREWFGLPEGVVVHIPRPGQKADFRRLGWTCLYFYPFFLGLRFPFPKLIQDFLRLNRLAICQIAPYAWRTLLPLFAMNDSYGSGIDLSDLGHLFTVRSLGHGQVTLRVRENDEHCIVFPAKPDDTDWFRRFIFVENSYFPPPVDYIYSEWRSTSGLNRIVPSSDETASLIKFFGLAPELRSFNRLLGLKDEEETMSSGMFSIPLSPLFLAPGVSLDSSINWLLAFSVVESVRPKVTVEMILAQRKKRAAGGGPRPGSNRRADSPADVDAPSTKKYVPPQDPVDVTPLATLPPLRRSSPAPPASSAPPSKMTLKLPLNFGRSRAVGHWPHLEKLLLPGPRSSLEKRPLKEMVDLAAEHYFESLQMALLFREKLPQLEDNICQIQTEKGELLGQLGVERQEKLRLQEESVSLREELEDALGRLKDKEEQLALALGANDALLAEVKALKGRKTELSRALVDVAACSSWEMKIAYIKEFNEGKHLSWDLEEEERSFSSSFPEKVDLGIVSDLEADASEEEIEDPLEEVENVAANATPFGLAP</sequence>
<evidence type="ECO:0000256" key="1">
    <source>
        <dbReference type="SAM" id="Coils"/>
    </source>
</evidence>
<comment type="caution">
    <text evidence="3">The sequence shown here is derived from an EMBL/GenBank/DDBJ whole genome shotgun (WGS) entry which is preliminary data.</text>
</comment>
<proteinExistence type="predicted"/>
<dbReference type="AlphaFoldDB" id="A0AAW1M346"/>
<feature type="region of interest" description="Disordered" evidence="2">
    <location>
        <begin position="282"/>
        <end position="349"/>
    </location>
</feature>
<evidence type="ECO:0000256" key="2">
    <source>
        <dbReference type="SAM" id="MobiDB-lite"/>
    </source>
</evidence>
<organism evidence="3 4">
    <name type="scientific">Saponaria officinalis</name>
    <name type="common">Common soapwort</name>
    <name type="synonym">Lychnis saponaria</name>
    <dbReference type="NCBI Taxonomy" id="3572"/>
    <lineage>
        <taxon>Eukaryota</taxon>
        <taxon>Viridiplantae</taxon>
        <taxon>Streptophyta</taxon>
        <taxon>Embryophyta</taxon>
        <taxon>Tracheophyta</taxon>
        <taxon>Spermatophyta</taxon>
        <taxon>Magnoliopsida</taxon>
        <taxon>eudicotyledons</taxon>
        <taxon>Gunneridae</taxon>
        <taxon>Pentapetalae</taxon>
        <taxon>Caryophyllales</taxon>
        <taxon>Caryophyllaceae</taxon>
        <taxon>Caryophylleae</taxon>
        <taxon>Saponaria</taxon>
    </lineage>
</organism>
<name>A0AAW1M346_SAPOF</name>
<gene>
    <name evidence="3" type="ORF">RND81_03G020600</name>
</gene>
<reference evidence="3" key="1">
    <citation type="submission" date="2024-03" db="EMBL/GenBank/DDBJ databases">
        <title>WGS assembly of Saponaria officinalis var. Norfolk2.</title>
        <authorList>
            <person name="Jenkins J."/>
            <person name="Shu S."/>
            <person name="Grimwood J."/>
            <person name="Barry K."/>
            <person name="Goodstein D."/>
            <person name="Schmutz J."/>
            <person name="Leebens-Mack J."/>
            <person name="Osbourn A."/>
        </authorList>
    </citation>
    <scope>NUCLEOTIDE SEQUENCE [LARGE SCALE GENOMIC DNA]</scope>
    <source>
        <strain evidence="3">JIC</strain>
    </source>
</reference>
<keyword evidence="1" id="KW-0175">Coiled coil</keyword>
<dbReference type="Proteomes" id="UP001443914">
    <property type="component" value="Unassembled WGS sequence"/>
</dbReference>
<accession>A0AAW1M346</accession>
<dbReference type="EMBL" id="JBDFQZ010000003">
    <property type="protein sequence ID" value="KAK9740225.1"/>
    <property type="molecule type" value="Genomic_DNA"/>
</dbReference>
<keyword evidence="4" id="KW-1185">Reference proteome</keyword>
<feature type="coiled-coil region" evidence="1">
    <location>
        <begin position="438"/>
        <end position="493"/>
    </location>
</feature>